<organism evidence="1">
    <name type="scientific">Rhizophora mucronata</name>
    <name type="common">Asiatic mangrove</name>
    <dbReference type="NCBI Taxonomy" id="61149"/>
    <lineage>
        <taxon>Eukaryota</taxon>
        <taxon>Viridiplantae</taxon>
        <taxon>Streptophyta</taxon>
        <taxon>Embryophyta</taxon>
        <taxon>Tracheophyta</taxon>
        <taxon>Spermatophyta</taxon>
        <taxon>Magnoliopsida</taxon>
        <taxon>eudicotyledons</taxon>
        <taxon>Gunneridae</taxon>
        <taxon>Pentapetalae</taxon>
        <taxon>rosids</taxon>
        <taxon>fabids</taxon>
        <taxon>Malpighiales</taxon>
        <taxon>Rhizophoraceae</taxon>
        <taxon>Rhizophora</taxon>
    </lineage>
</organism>
<proteinExistence type="predicted"/>
<evidence type="ECO:0000313" key="1">
    <source>
        <dbReference type="EMBL" id="MBW95301.1"/>
    </source>
</evidence>
<dbReference type="EMBL" id="GGEC01014818">
    <property type="protein sequence ID" value="MBW95301.1"/>
    <property type="molecule type" value="Transcribed_RNA"/>
</dbReference>
<protein>
    <submittedName>
        <fullName evidence="1">Uncharacterized protein</fullName>
    </submittedName>
</protein>
<sequence>MKTTSLHLLLDSIIHINNNSNTQRLLPPPLPPLTLAPQQLTMPLNQLNSLSPLLKT</sequence>
<name>A0A2P2JPB6_RHIMU</name>
<reference evidence="1" key="1">
    <citation type="submission" date="2018-02" db="EMBL/GenBank/DDBJ databases">
        <title>Rhizophora mucronata_Transcriptome.</title>
        <authorList>
            <person name="Meera S.P."/>
            <person name="Sreeshan A."/>
            <person name="Augustine A."/>
        </authorList>
    </citation>
    <scope>NUCLEOTIDE SEQUENCE</scope>
    <source>
        <tissue evidence="1">Leaf</tissue>
    </source>
</reference>
<accession>A0A2P2JPB6</accession>
<dbReference type="AlphaFoldDB" id="A0A2P2JPB6"/>